<dbReference type="Proteomes" id="UP001232148">
    <property type="component" value="Unassembled WGS sequence"/>
</dbReference>
<feature type="region of interest" description="Disordered" evidence="1">
    <location>
        <begin position="52"/>
        <end position="71"/>
    </location>
</feature>
<accession>A0AAD9M1M0</accession>
<protein>
    <submittedName>
        <fullName evidence="3">Uncharacterized protein</fullName>
    </submittedName>
</protein>
<evidence type="ECO:0000256" key="1">
    <source>
        <dbReference type="SAM" id="MobiDB-lite"/>
    </source>
</evidence>
<proteinExistence type="predicted"/>
<feature type="compositionally biased region" description="Polar residues" evidence="1">
    <location>
        <begin position="54"/>
        <end position="71"/>
    </location>
</feature>
<keyword evidence="2" id="KW-0732">Signal</keyword>
<reference evidence="3" key="1">
    <citation type="submission" date="2021-06" db="EMBL/GenBank/DDBJ databases">
        <title>Comparative genomics, transcriptomics and evolutionary studies reveal genomic signatures of adaptation to plant cell wall in hemibiotrophic fungi.</title>
        <authorList>
            <consortium name="DOE Joint Genome Institute"/>
            <person name="Baroncelli R."/>
            <person name="Diaz J.F."/>
            <person name="Benocci T."/>
            <person name="Peng M."/>
            <person name="Battaglia E."/>
            <person name="Haridas S."/>
            <person name="Andreopoulos W."/>
            <person name="Labutti K."/>
            <person name="Pangilinan J."/>
            <person name="Floch G.L."/>
            <person name="Makela M.R."/>
            <person name="Henrissat B."/>
            <person name="Grigoriev I.V."/>
            <person name="Crouch J.A."/>
            <person name="De Vries R.P."/>
            <person name="Sukno S.A."/>
            <person name="Thon M.R."/>
        </authorList>
    </citation>
    <scope>NUCLEOTIDE SEQUENCE</scope>
    <source>
        <strain evidence="3">MAFF235873</strain>
    </source>
</reference>
<dbReference type="AlphaFoldDB" id="A0AAD9M1M0"/>
<name>A0AAD9M1M0_9PEZI</name>
<evidence type="ECO:0000256" key="2">
    <source>
        <dbReference type="SAM" id="SignalP"/>
    </source>
</evidence>
<organism evidence="3 4">
    <name type="scientific">Colletotrichum zoysiae</name>
    <dbReference type="NCBI Taxonomy" id="1216348"/>
    <lineage>
        <taxon>Eukaryota</taxon>
        <taxon>Fungi</taxon>
        <taxon>Dikarya</taxon>
        <taxon>Ascomycota</taxon>
        <taxon>Pezizomycotina</taxon>
        <taxon>Sordariomycetes</taxon>
        <taxon>Hypocreomycetidae</taxon>
        <taxon>Glomerellales</taxon>
        <taxon>Glomerellaceae</taxon>
        <taxon>Colletotrichum</taxon>
        <taxon>Colletotrichum graminicola species complex</taxon>
    </lineage>
</organism>
<feature type="chain" id="PRO_5042023362" evidence="2">
    <location>
        <begin position="19"/>
        <end position="177"/>
    </location>
</feature>
<evidence type="ECO:0000313" key="4">
    <source>
        <dbReference type="Proteomes" id="UP001232148"/>
    </source>
</evidence>
<comment type="caution">
    <text evidence="3">The sequence shown here is derived from an EMBL/GenBank/DDBJ whole genome shotgun (WGS) entry which is preliminary data.</text>
</comment>
<gene>
    <name evidence="3" type="ORF">LX32DRAFT_639837</name>
</gene>
<feature type="signal peptide" evidence="2">
    <location>
        <begin position="1"/>
        <end position="18"/>
    </location>
</feature>
<evidence type="ECO:0000313" key="3">
    <source>
        <dbReference type="EMBL" id="KAK2028647.1"/>
    </source>
</evidence>
<sequence length="177" mass="18005">MFVRNILVILGASTFCAAYLDPRAATPAGGVPTTLIPVPLLTTGSATATASLSRNSTASTGQPSVSRNSTASALKTITSKVPATRTVTLRPVKTRSYEACGGFRATPKPCPASFECIKNPFDGGCGPACDGPGICVVPIRCGGFAGIPCPDGKFCADDPRDDCNPMKGGADCMGICL</sequence>
<dbReference type="EMBL" id="MU842875">
    <property type="protein sequence ID" value="KAK2028647.1"/>
    <property type="molecule type" value="Genomic_DNA"/>
</dbReference>
<keyword evidence="4" id="KW-1185">Reference proteome</keyword>